<dbReference type="EMBL" id="LAZR01068745">
    <property type="protein sequence ID" value="KKK49070.1"/>
    <property type="molecule type" value="Genomic_DNA"/>
</dbReference>
<comment type="caution">
    <text evidence="1">The sequence shown here is derived from an EMBL/GenBank/DDBJ whole genome shotgun (WGS) entry which is preliminary data.</text>
</comment>
<evidence type="ECO:0000313" key="1">
    <source>
        <dbReference type="EMBL" id="KKK49070.1"/>
    </source>
</evidence>
<organism evidence="1">
    <name type="scientific">marine sediment metagenome</name>
    <dbReference type="NCBI Taxonomy" id="412755"/>
    <lineage>
        <taxon>unclassified sequences</taxon>
        <taxon>metagenomes</taxon>
        <taxon>ecological metagenomes</taxon>
    </lineage>
</organism>
<name>A0A0F8WLG5_9ZZZZ</name>
<accession>A0A0F8WLG5</accession>
<protein>
    <submittedName>
        <fullName evidence="1">Uncharacterized protein</fullName>
    </submittedName>
</protein>
<sequence length="173" mass="19293">IRVPVSSIKRLGFSDPDWEPFAEDGIGSTGVYALAFSKIVDQEVYFSVLIPHNWKLGTDLHPHVHWSPSDTDTGSVTWKIEYTIADLGGVFGNTSEESVSDVGDGVVNKHQVADLTNIDMSSYTDPDDIAIKLLCRLYRDVSDGDDYNNDAFLLEIDFHYQVDAIGSREEYTK</sequence>
<feature type="non-terminal residue" evidence="1">
    <location>
        <position position="1"/>
    </location>
</feature>
<proteinExistence type="predicted"/>
<reference evidence="1" key="1">
    <citation type="journal article" date="2015" name="Nature">
        <title>Complex archaea that bridge the gap between prokaryotes and eukaryotes.</title>
        <authorList>
            <person name="Spang A."/>
            <person name="Saw J.H."/>
            <person name="Jorgensen S.L."/>
            <person name="Zaremba-Niedzwiedzka K."/>
            <person name="Martijn J."/>
            <person name="Lind A.E."/>
            <person name="van Eijk R."/>
            <person name="Schleper C."/>
            <person name="Guy L."/>
            <person name="Ettema T.J."/>
        </authorList>
    </citation>
    <scope>NUCLEOTIDE SEQUENCE</scope>
</reference>
<dbReference type="AlphaFoldDB" id="A0A0F8WLG5"/>
<gene>
    <name evidence="1" type="ORF">LCGC14_3138810</name>
</gene>